<gene>
    <name evidence="1" type="ORF">METZ01_LOCUS56196</name>
</gene>
<dbReference type="PANTHER" id="PTHR12993">
    <property type="entry name" value="N-ACETYLGLUCOSAMINYL-PHOSPHATIDYLINOSITOL DE-N-ACETYLASE-RELATED"/>
    <property type="match status" value="1"/>
</dbReference>
<dbReference type="Pfam" id="PF02585">
    <property type="entry name" value="PIG-L"/>
    <property type="match status" value="1"/>
</dbReference>
<dbReference type="EMBL" id="UINC01003098">
    <property type="protein sequence ID" value="SVA03342.1"/>
    <property type="molecule type" value="Genomic_DNA"/>
</dbReference>
<dbReference type="PANTHER" id="PTHR12993:SF29">
    <property type="entry name" value="BLR3841 PROTEIN"/>
    <property type="match status" value="1"/>
</dbReference>
<sequence length="231" mass="24480">VIAGLPTVADPWPPSGPLVLVAPHPDDELLAAGATLAAASDAGTEVRVVAVTDGEMSHPHLDDAGRRQLVDRRLAETAAAYTAAGIVADRHRLSLPDGDTTDHADRLVEGLLSILEGAAACLAPWEADGHPDHDACGRAALKACVVLGVPVFSFLVWSWNWDDPGNPAIPFDRAVRFPLSDRPDGAAWMARKRAGLAAYTSQILVEDGHRPVLPAGFVAHFTRSDEVFLRS</sequence>
<dbReference type="SUPFAM" id="SSF102588">
    <property type="entry name" value="LmbE-like"/>
    <property type="match status" value="1"/>
</dbReference>
<evidence type="ECO:0000313" key="1">
    <source>
        <dbReference type="EMBL" id="SVA03342.1"/>
    </source>
</evidence>
<dbReference type="InterPro" id="IPR003737">
    <property type="entry name" value="GlcNAc_PI_deacetylase-related"/>
</dbReference>
<dbReference type="GO" id="GO:0016811">
    <property type="term" value="F:hydrolase activity, acting on carbon-nitrogen (but not peptide) bonds, in linear amides"/>
    <property type="evidence" value="ECO:0007669"/>
    <property type="project" value="TreeGrafter"/>
</dbReference>
<dbReference type="InterPro" id="IPR024078">
    <property type="entry name" value="LmbE-like_dom_sf"/>
</dbReference>
<accession>A0A381SGY3</accession>
<reference evidence="1" key="1">
    <citation type="submission" date="2018-05" db="EMBL/GenBank/DDBJ databases">
        <authorList>
            <person name="Lanie J.A."/>
            <person name="Ng W.-L."/>
            <person name="Kazmierczak K.M."/>
            <person name="Andrzejewski T.M."/>
            <person name="Davidsen T.M."/>
            <person name="Wayne K.J."/>
            <person name="Tettelin H."/>
            <person name="Glass J.I."/>
            <person name="Rusch D."/>
            <person name="Podicherti R."/>
            <person name="Tsui H.-C.T."/>
            <person name="Winkler M.E."/>
        </authorList>
    </citation>
    <scope>NUCLEOTIDE SEQUENCE</scope>
</reference>
<proteinExistence type="predicted"/>
<organism evidence="1">
    <name type="scientific">marine metagenome</name>
    <dbReference type="NCBI Taxonomy" id="408172"/>
    <lineage>
        <taxon>unclassified sequences</taxon>
        <taxon>metagenomes</taxon>
        <taxon>ecological metagenomes</taxon>
    </lineage>
</organism>
<dbReference type="AlphaFoldDB" id="A0A381SGY3"/>
<protein>
    <recommendedName>
        <fullName evidence="2">LmbE family protein</fullName>
    </recommendedName>
</protein>
<name>A0A381SGY3_9ZZZZ</name>
<dbReference type="Gene3D" id="3.40.50.10320">
    <property type="entry name" value="LmbE-like"/>
    <property type="match status" value="1"/>
</dbReference>
<evidence type="ECO:0008006" key="2">
    <source>
        <dbReference type="Google" id="ProtNLM"/>
    </source>
</evidence>
<feature type="non-terminal residue" evidence="1">
    <location>
        <position position="1"/>
    </location>
</feature>